<gene>
    <name evidence="2" type="ORF">RO3G_10679</name>
</gene>
<dbReference type="AlphaFoldDB" id="I1CBY9"/>
<dbReference type="InParanoid" id="I1CBY9"/>
<dbReference type="VEuPathDB" id="FungiDB:RO3G_10679"/>
<protein>
    <submittedName>
        <fullName evidence="2">Uncharacterized protein</fullName>
    </submittedName>
</protein>
<evidence type="ECO:0000256" key="1">
    <source>
        <dbReference type="SAM" id="MobiDB-lite"/>
    </source>
</evidence>
<dbReference type="OrthoDB" id="2275825at2759"/>
<dbReference type="GeneID" id="93617645"/>
<organism evidence="2 3">
    <name type="scientific">Rhizopus delemar (strain RA 99-880 / ATCC MYA-4621 / FGSC 9543 / NRRL 43880)</name>
    <name type="common">Mucormycosis agent</name>
    <name type="synonym">Rhizopus arrhizus var. delemar</name>
    <dbReference type="NCBI Taxonomy" id="246409"/>
    <lineage>
        <taxon>Eukaryota</taxon>
        <taxon>Fungi</taxon>
        <taxon>Fungi incertae sedis</taxon>
        <taxon>Mucoromycota</taxon>
        <taxon>Mucoromycotina</taxon>
        <taxon>Mucoromycetes</taxon>
        <taxon>Mucorales</taxon>
        <taxon>Mucorineae</taxon>
        <taxon>Rhizopodaceae</taxon>
        <taxon>Rhizopus</taxon>
    </lineage>
</organism>
<sequence>MSTNASSPNSFGIGSRQPSSVADNRPSTFTPSTMRPFLKGSVPNSIFVDITTITDKKLFLTELTLFYGLQLPSFVDRFHVFPSLSPSATLLKVTLAGLPHQYDRREGGLAQLHNDMQRNLSSFGTVVDSGIIKGSSGVYSGKGYVVLEQFPKTTDNTVEHRLPELQHNVRWVRQKAIICYWYNGSGHIAKYCDRKNLYGAAGVPNKKSRKVPAKSGEVLFTEDIPATVASSAETSTGTAGMTKEVLKPSTEVDTVVLNPQRHFPLPNVLEQRNSSMPVFSVQSPPSRHQLTMLKFQLALLLNE</sequence>
<evidence type="ECO:0000313" key="2">
    <source>
        <dbReference type="EMBL" id="EIE85969.1"/>
    </source>
</evidence>
<evidence type="ECO:0000313" key="3">
    <source>
        <dbReference type="Proteomes" id="UP000009138"/>
    </source>
</evidence>
<feature type="region of interest" description="Disordered" evidence="1">
    <location>
        <begin position="1"/>
        <end position="35"/>
    </location>
</feature>
<dbReference type="RefSeq" id="XP_067521365.1">
    <property type="nucleotide sequence ID" value="XM_067665264.1"/>
</dbReference>
<accession>I1CBY9</accession>
<reference evidence="2 3" key="1">
    <citation type="journal article" date="2009" name="PLoS Genet.">
        <title>Genomic analysis of the basal lineage fungus Rhizopus oryzae reveals a whole-genome duplication.</title>
        <authorList>
            <person name="Ma L.-J."/>
            <person name="Ibrahim A.S."/>
            <person name="Skory C."/>
            <person name="Grabherr M.G."/>
            <person name="Burger G."/>
            <person name="Butler M."/>
            <person name="Elias M."/>
            <person name="Idnurm A."/>
            <person name="Lang B.F."/>
            <person name="Sone T."/>
            <person name="Abe A."/>
            <person name="Calvo S.E."/>
            <person name="Corrochano L.M."/>
            <person name="Engels R."/>
            <person name="Fu J."/>
            <person name="Hansberg W."/>
            <person name="Kim J.-M."/>
            <person name="Kodira C.D."/>
            <person name="Koehrsen M.J."/>
            <person name="Liu B."/>
            <person name="Miranda-Saavedra D."/>
            <person name="O'Leary S."/>
            <person name="Ortiz-Castellanos L."/>
            <person name="Poulter R."/>
            <person name="Rodriguez-Romero J."/>
            <person name="Ruiz-Herrera J."/>
            <person name="Shen Y.-Q."/>
            <person name="Zeng Q."/>
            <person name="Galagan J."/>
            <person name="Birren B.W."/>
            <person name="Cuomo C.A."/>
            <person name="Wickes B.L."/>
        </authorList>
    </citation>
    <scope>NUCLEOTIDE SEQUENCE [LARGE SCALE GENOMIC DNA]</scope>
    <source>
        <strain evidence="3">RA 99-880 / ATCC MYA-4621 / FGSC 9543 / NRRL 43880</strain>
    </source>
</reference>
<dbReference type="EMBL" id="CH476739">
    <property type="protein sequence ID" value="EIE85969.1"/>
    <property type="molecule type" value="Genomic_DNA"/>
</dbReference>
<proteinExistence type="predicted"/>
<dbReference type="OMA" id="DEPLMAY"/>
<keyword evidence="3" id="KW-1185">Reference proteome</keyword>
<dbReference type="STRING" id="246409.I1CBY9"/>
<name>I1CBY9_RHIO9</name>
<feature type="compositionally biased region" description="Polar residues" evidence="1">
    <location>
        <begin position="1"/>
        <end position="33"/>
    </location>
</feature>
<dbReference type="Proteomes" id="UP000009138">
    <property type="component" value="Unassembled WGS sequence"/>
</dbReference>